<protein>
    <submittedName>
        <fullName evidence="2">Uncharacterized protein</fullName>
    </submittedName>
</protein>
<dbReference type="Proteomes" id="UP001374535">
    <property type="component" value="Chromosome 6"/>
</dbReference>
<organism evidence="2 3">
    <name type="scientific">Vigna mungo</name>
    <name type="common">Black gram</name>
    <name type="synonym">Phaseolus mungo</name>
    <dbReference type="NCBI Taxonomy" id="3915"/>
    <lineage>
        <taxon>Eukaryota</taxon>
        <taxon>Viridiplantae</taxon>
        <taxon>Streptophyta</taxon>
        <taxon>Embryophyta</taxon>
        <taxon>Tracheophyta</taxon>
        <taxon>Spermatophyta</taxon>
        <taxon>Magnoliopsida</taxon>
        <taxon>eudicotyledons</taxon>
        <taxon>Gunneridae</taxon>
        <taxon>Pentapetalae</taxon>
        <taxon>rosids</taxon>
        <taxon>fabids</taxon>
        <taxon>Fabales</taxon>
        <taxon>Fabaceae</taxon>
        <taxon>Papilionoideae</taxon>
        <taxon>50 kb inversion clade</taxon>
        <taxon>NPAAA clade</taxon>
        <taxon>indigoferoid/millettioid clade</taxon>
        <taxon>Phaseoleae</taxon>
        <taxon>Vigna</taxon>
    </lineage>
</organism>
<sequence>LVVAITTIFFPVNHRRRRRHLPLQIPHHLPHAGPLLWCLRGTQQPHFNHHQNFHLIKRATQPGVHHRQRRPHAPPVPDPVHQHQLLRQCLHLNGPPSAHHLQQQRSESVNIRTGGGFPRSCEFRCKVSHRSHHTCGARVGTMLVKLGQPKIPQPPIHVTIQQNVPRFDVSVNHRLFPLLMQIHQSQTHSLYYLKPFLPR</sequence>
<reference evidence="2 3" key="1">
    <citation type="journal article" date="2023" name="Life. Sci Alliance">
        <title>Evolutionary insights into 3D genome organization and epigenetic landscape of Vigna mungo.</title>
        <authorList>
            <person name="Junaid A."/>
            <person name="Singh B."/>
            <person name="Bhatia S."/>
        </authorList>
    </citation>
    <scope>NUCLEOTIDE SEQUENCE [LARGE SCALE GENOMIC DNA]</scope>
    <source>
        <strain evidence="2">Urdbean</strain>
    </source>
</reference>
<proteinExistence type="predicted"/>
<evidence type="ECO:0000256" key="1">
    <source>
        <dbReference type="SAM" id="MobiDB-lite"/>
    </source>
</evidence>
<gene>
    <name evidence="2" type="ORF">V8G54_018761</name>
</gene>
<feature type="compositionally biased region" description="Polar residues" evidence="1">
    <location>
        <begin position="100"/>
        <end position="111"/>
    </location>
</feature>
<evidence type="ECO:0000313" key="3">
    <source>
        <dbReference type="Proteomes" id="UP001374535"/>
    </source>
</evidence>
<keyword evidence="3" id="KW-1185">Reference proteome</keyword>
<dbReference type="AlphaFoldDB" id="A0AAQ3N8N6"/>
<feature type="non-terminal residue" evidence="2">
    <location>
        <position position="1"/>
    </location>
</feature>
<accession>A0AAQ3N8N6</accession>
<dbReference type="EMBL" id="CP144695">
    <property type="protein sequence ID" value="WVZ05415.1"/>
    <property type="molecule type" value="Genomic_DNA"/>
</dbReference>
<feature type="region of interest" description="Disordered" evidence="1">
    <location>
        <begin position="92"/>
        <end position="113"/>
    </location>
</feature>
<evidence type="ECO:0000313" key="2">
    <source>
        <dbReference type="EMBL" id="WVZ05415.1"/>
    </source>
</evidence>
<name>A0AAQ3N8N6_VIGMU</name>